<reference evidence="1" key="1">
    <citation type="submission" date="2021-05" db="EMBL/GenBank/DDBJ databases">
        <authorList>
            <person name="Pan Q."/>
            <person name="Jouanno E."/>
            <person name="Zahm M."/>
            <person name="Klopp C."/>
            <person name="Cabau C."/>
            <person name="Louis A."/>
            <person name="Berthelot C."/>
            <person name="Parey E."/>
            <person name="Roest Crollius H."/>
            <person name="Montfort J."/>
            <person name="Robinson-Rechavi M."/>
            <person name="Bouchez O."/>
            <person name="Lampietro C."/>
            <person name="Lopez Roques C."/>
            <person name="Donnadieu C."/>
            <person name="Postlethwait J."/>
            <person name="Bobe J."/>
            <person name="Dillon D."/>
            <person name="Chandos A."/>
            <person name="von Hippel F."/>
            <person name="Guiguen Y."/>
        </authorList>
    </citation>
    <scope>NUCLEOTIDE SEQUENCE</scope>
    <source>
        <strain evidence="1">YG-Jan2019</strain>
    </source>
</reference>
<accession>A0ACC2GBE9</accession>
<evidence type="ECO:0000313" key="2">
    <source>
        <dbReference type="Proteomes" id="UP001157502"/>
    </source>
</evidence>
<organism evidence="1 2">
    <name type="scientific">Dallia pectoralis</name>
    <name type="common">Alaska blackfish</name>
    <dbReference type="NCBI Taxonomy" id="75939"/>
    <lineage>
        <taxon>Eukaryota</taxon>
        <taxon>Metazoa</taxon>
        <taxon>Chordata</taxon>
        <taxon>Craniata</taxon>
        <taxon>Vertebrata</taxon>
        <taxon>Euteleostomi</taxon>
        <taxon>Actinopterygii</taxon>
        <taxon>Neopterygii</taxon>
        <taxon>Teleostei</taxon>
        <taxon>Protacanthopterygii</taxon>
        <taxon>Esociformes</taxon>
        <taxon>Umbridae</taxon>
        <taxon>Dallia</taxon>
    </lineage>
</organism>
<evidence type="ECO:0000313" key="1">
    <source>
        <dbReference type="EMBL" id="KAJ8000790.1"/>
    </source>
</evidence>
<dbReference type="Proteomes" id="UP001157502">
    <property type="component" value="Chromosome 15"/>
</dbReference>
<sequence length="121" mass="13129">MKAFNGLHLERGRETEPWRRGGMTEWAGRCGVLSFAVGVIHAHPALSASSRIHDLMIYGGCRFVSGAASCVNPPDSRHHSSPHPPTTAWRHRNALLCLVPEEGRGMALDTDKDGKTVGCKS</sequence>
<protein>
    <submittedName>
        <fullName evidence="1">Uncharacterized protein</fullName>
    </submittedName>
</protein>
<gene>
    <name evidence="1" type="ORF">DPEC_G00183980</name>
</gene>
<dbReference type="EMBL" id="CM055742">
    <property type="protein sequence ID" value="KAJ8000790.1"/>
    <property type="molecule type" value="Genomic_DNA"/>
</dbReference>
<name>A0ACC2GBE9_DALPE</name>
<keyword evidence="2" id="KW-1185">Reference proteome</keyword>
<comment type="caution">
    <text evidence="1">The sequence shown here is derived from an EMBL/GenBank/DDBJ whole genome shotgun (WGS) entry which is preliminary data.</text>
</comment>
<proteinExistence type="predicted"/>